<name>V8AMI3_9LACT</name>
<protein>
    <submittedName>
        <fullName evidence="1">Uncharacterized protein</fullName>
    </submittedName>
</protein>
<dbReference type="AlphaFoldDB" id="V8AMI3"/>
<proteinExistence type="predicted"/>
<accession>V8AMI3</accession>
<organism evidence="1 2">
    <name type="scientific">Lactococcus garvieae TRF1</name>
    <dbReference type="NCBI Taxonomy" id="1380772"/>
    <lineage>
        <taxon>Bacteria</taxon>
        <taxon>Bacillati</taxon>
        <taxon>Bacillota</taxon>
        <taxon>Bacilli</taxon>
        <taxon>Lactobacillales</taxon>
        <taxon>Streptococcaceae</taxon>
        <taxon>Lactococcus</taxon>
    </lineage>
</organism>
<comment type="caution">
    <text evidence="1">The sequence shown here is derived from an EMBL/GenBank/DDBJ whole genome shotgun (WGS) entry which is preliminary data.</text>
</comment>
<dbReference type="Proteomes" id="UP000018692">
    <property type="component" value="Unassembled WGS sequence"/>
</dbReference>
<evidence type="ECO:0000313" key="2">
    <source>
        <dbReference type="Proteomes" id="UP000018692"/>
    </source>
</evidence>
<dbReference type="PATRIC" id="fig|1380772.3.peg.2222"/>
<sequence>MVQPVSIPDPALTVDWHSLIWLGGEVGWLPTNLDNIPTAADVTTVNPSGTPQAFALSFTDVVRLSTPEGLFSTPRLRDTRSSHWWTRTNSGLTHEFYILRINGILHPHQGVAFTSGVRPAIIIHQ</sequence>
<dbReference type="EMBL" id="AVFE01000069">
    <property type="protein sequence ID" value="ETD03762.1"/>
    <property type="molecule type" value="Genomic_DNA"/>
</dbReference>
<evidence type="ECO:0000313" key="1">
    <source>
        <dbReference type="EMBL" id="ETD03762.1"/>
    </source>
</evidence>
<gene>
    <name evidence="1" type="ORF">N568_0111640</name>
</gene>
<reference evidence="1 2" key="1">
    <citation type="submission" date="2013-07" db="EMBL/GenBank/DDBJ databases">
        <title>Isolation of Lactococcus garvieae strain TRF1 from the fecal material of a timber rattlesnake.</title>
        <authorList>
            <person name="McLaughlin R.W."/>
            <person name="Cochran P.A."/>
            <person name="Dowd S.E."/>
        </authorList>
    </citation>
    <scope>NUCLEOTIDE SEQUENCE [LARGE SCALE GENOMIC DNA]</scope>
    <source>
        <strain evidence="1 2">TRF1</strain>
    </source>
</reference>